<keyword evidence="2" id="KW-0229">DNA integration</keyword>
<dbReference type="PANTHER" id="PTHR30629">
    <property type="entry name" value="PROPHAGE INTEGRASE"/>
    <property type="match status" value="1"/>
</dbReference>
<feature type="domain" description="Tyr recombinase" evidence="6">
    <location>
        <begin position="181"/>
        <end position="377"/>
    </location>
</feature>
<dbReference type="InterPro" id="IPR013762">
    <property type="entry name" value="Integrase-like_cat_sf"/>
</dbReference>
<evidence type="ECO:0000259" key="6">
    <source>
        <dbReference type="PROSITE" id="PS51898"/>
    </source>
</evidence>
<dbReference type="GO" id="GO:0003677">
    <property type="term" value="F:DNA binding"/>
    <property type="evidence" value="ECO:0007669"/>
    <property type="project" value="UniProtKB-UniRule"/>
</dbReference>
<comment type="caution">
    <text evidence="8">The sequence shown here is derived from an EMBL/GenBank/DDBJ whole genome shotgun (WGS) entry which is preliminary data.</text>
</comment>
<evidence type="ECO:0008006" key="10">
    <source>
        <dbReference type="Google" id="ProtNLM"/>
    </source>
</evidence>
<dbReference type="EMBL" id="JXCL01000011">
    <property type="protein sequence ID" value="KIL22437.1"/>
    <property type="molecule type" value="Genomic_DNA"/>
</dbReference>
<dbReference type="PROSITE" id="PS51898">
    <property type="entry name" value="TYR_RECOMBINASE"/>
    <property type="match status" value="1"/>
</dbReference>
<reference evidence="8 9" key="1">
    <citation type="submission" date="2014-12" db="EMBL/GenBank/DDBJ databases">
        <title>Draft Genome Sequences of Five Spore-Forming Food Isolates of Bacillus pumilus.</title>
        <authorList>
            <person name="de Jong A."/>
            <person name="van Heel A.J."/>
            <person name="Montalban-Lopez M."/>
            <person name="Krawczyk A.O."/>
            <person name="Berendsen E.M."/>
            <person name="Wells-Bennik M."/>
            <person name="Kuipers O.P."/>
        </authorList>
    </citation>
    <scope>NUCLEOTIDE SEQUENCE [LARGE SCALE GENOMIC DNA]</scope>
    <source>
        <strain evidence="8 9">B4127</strain>
    </source>
</reference>
<keyword evidence="3 5" id="KW-0238">DNA-binding</keyword>
<dbReference type="Pfam" id="PF14659">
    <property type="entry name" value="Phage_int_SAM_3"/>
    <property type="match status" value="1"/>
</dbReference>
<organism evidence="8 9">
    <name type="scientific">Bacillus pumilus</name>
    <name type="common">Bacillus mesentericus</name>
    <dbReference type="NCBI Taxonomy" id="1408"/>
    <lineage>
        <taxon>Bacteria</taxon>
        <taxon>Bacillati</taxon>
        <taxon>Bacillota</taxon>
        <taxon>Bacilli</taxon>
        <taxon>Bacillales</taxon>
        <taxon>Bacillaceae</taxon>
        <taxon>Bacillus</taxon>
    </lineage>
</organism>
<evidence type="ECO:0000256" key="1">
    <source>
        <dbReference type="ARBA" id="ARBA00008857"/>
    </source>
</evidence>
<dbReference type="InterPro" id="IPR010998">
    <property type="entry name" value="Integrase_recombinase_N"/>
</dbReference>
<feature type="domain" description="Core-binding (CB)" evidence="7">
    <location>
        <begin position="75"/>
        <end position="157"/>
    </location>
</feature>
<dbReference type="InterPro" id="IPR004107">
    <property type="entry name" value="Integrase_SAM-like_N"/>
</dbReference>
<dbReference type="InterPro" id="IPR028259">
    <property type="entry name" value="AP2-like_int_N"/>
</dbReference>
<dbReference type="Gene3D" id="1.10.150.130">
    <property type="match status" value="1"/>
</dbReference>
<dbReference type="GO" id="GO:0015074">
    <property type="term" value="P:DNA integration"/>
    <property type="evidence" value="ECO:0007669"/>
    <property type="project" value="UniProtKB-KW"/>
</dbReference>
<dbReference type="Proteomes" id="UP000031978">
    <property type="component" value="Unassembled WGS sequence"/>
</dbReference>
<evidence type="ECO:0000313" key="9">
    <source>
        <dbReference type="Proteomes" id="UP000031978"/>
    </source>
</evidence>
<dbReference type="PROSITE" id="PS51900">
    <property type="entry name" value="CB"/>
    <property type="match status" value="1"/>
</dbReference>
<evidence type="ECO:0000256" key="3">
    <source>
        <dbReference type="ARBA" id="ARBA00023125"/>
    </source>
</evidence>
<dbReference type="InterPro" id="IPR050808">
    <property type="entry name" value="Phage_Integrase"/>
</dbReference>
<dbReference type="RefSeq" id="WP_044139815.1">
    <property type="nucleotide sequence ID" value="NZ_JAHHYL010000010.1"/>
</dbReference>
<dbReference type="InterPro" id="IPR011010">
    <property type="entry name" value="DNA_brk_join_enz"/>
</dbReference>
<name>A0AB34QWV4_BACPU</name>
<protein>
    <recommendedName>
        <fullName evidence="10">Recombinase XerC</fullName>
    </recommendedName>
</protein>
<evidence type="ECO:0000313" key="8">
    <source>
        <dbReference type="EMBL" id="KIL22437.1"/>
    </source>
</evidence>
<dbReference type="AlphaFoldDB" id="A0AB34QWV4"/>
<dbReference type="InterPro" id="IPR002104">
    <property type="entry name" value="Integrase_catalytic"/>
</dbReference>
<dbReference type="CDD" id="cd01189">
    <property type="entry name" value="INT_ICEBs1_C_like"/>
    <property type="match status" value="1"/>
</dbReference>
<accession>A0AB34QWV4</accession>
<sequence>MKMEKSNKDDHLFYYFNAKNEKRWCYRYRYYDEFGKRREASKQGFKSESEAYRMLLKVKSSILDGEIKEIESTNLTISKWFDIWMETNRDQWKTPTIKARGFTIENHIKPLLGNIKINNLDAATYKKKFINKLLDKLTPGTVHAYHTIFKIGINAAVENEIIKKNRFKKIKIKKDNPSTLIVDNFYTAEQLSIFLEGAQALKSISHYTALLILASTGMRKGEALGLTWKDIDFNNCRITINKTRDYDGLRPPKTNNSYRTIKVGGKVINQLKLYQKWCKELKLSFGHPLKEEDFILISRTNGKPISPNSLNYAVNTVAYKQKLKKITVHGLRHTHATILISKRIPVKVIADRLGNTPQMINDIYSHTFEELEIESVEVFEEAMNL</sequence>
<gene>
    <name evidence="8" type="ORF">B4127_1379</name>
</gene>
<dbReference type="InterPro" id="IPR044068">
    <property type="entry name" value="CB"/>
</dbReference>
<comment type="similarity">
    <text evidence="1">Belongs to the 'phage' integrase family.</text>
</comment>
<dbReference type="GO" id="GO:0006310">
    <property type="term" value="P:DNA recombination"/>
    <property type="evidence" value="ECO:0007669"/>
    <property type="project" value="UniProtKB-KW"/>
</dbReference>
<dbReference type="SUPFAM" id="SSF56349">
    <property type="entry name" value="DNA breaking-rejoining enzymes"/>
    <property type="match status" value="1"/>
</dbReference>
<dbReference type="PANTHER" id="PTHR30629:SF6">
    <property type="entry name" value="PROPHAGE INTEGRASE INTA-RELATED"/>
    <property type="match status" value="1"/>
</dbReference>
<keyword evidence="4" id="KW-0233">DNA recombination</keyword>
<evidence type="ECO:0000256" key="5">
    <source>
        <dbReference type="PROSITE-ProRule" id="PRU01248"/>
    </source>
</evidence>
<proteinExistence type="inferred from homology"/>
<evidence type="ECO:0000259" key="7">
    <source>
        <dbReference type="PROSITE" id="PS51900"/>
    </source>
</evidence>
<dbReference type="Pfam" id="PF14657">
    <property type="entry name" value="Arm-DNA-bind_4"/>
    <property type="match status" value="1"/>
</dbReference>
<dbReference type="Pfam" id="PF00589">
    <property type="entry name" value="Phage_integrase"/>
    <property type="match status" value="1"/>
</dbReference>
<evidence type="ECO:0000256" key="2">
    <source>
        <dbReference type="ARBA" id="ARBA00022908"/>
    </source>
</evidence>
<evidence type="ECO:0000256" key="4">
    <source>
        <dbReference type="ARBA" id="ARBA00023172"/>
    </source>
</evidence>
<dbReference type="Gene3D" id="1.10.443.10">
    <property type="entry name" value="Intergrase catalytic core"/>
    <property type="match status" value="1"/>
</dbReference>